<sequence length="113" mass="12838">MIKWNEHVESSKKCQRKPSLLKVLVATFWPEYLYLGINLVLMDIFIRLSQPFVLGKLLDYFRPGSSTTKTEALWYAGGIVALNAASAFFLKSLFYGCLSLWHESQGGMLCLNI</sequence>
<feature type="transmembrane region" description="Helical" evidence="4">
    <location>
        <begin position="72"/>
        <end position="90"/>
    </location>
</feature>
<comment type="caution">
    <text evidence="5">The sequence shown here is derived from an EMBL/GenBank/DDBJ whole genome shotgun (WGS) entry which is preliminary data.</text>
</comment>
<evidence type="ECO:0000256" key="4">
    <source>
        <dbReference type="SAM" id="Phobius"/>
    </source>
</evidence>
<dbReference type="AlphaFoldDB" id="A0AAV8YZD5"/>
<proteinExistence type="predicted"/>
<name>A0AAV8YZD5_9CUCU</name>
<dbReference type="GO" id="GO:0005524">
    <property type="term" value="F:ATP binding"/>
    <property type="evidence" value="ECO:0007669"/>
    <property type="project" value="InterPro"/>
</dbReference>
<dbReference type="GO" id="GO:0016020">
    <property type="term" value="C:membrane"/>
    <property type="evidence" value="ECO:0007669"/>
    <property type="project" value="InterPro"/>
</dbReference>
<keyword evidence="2 4" id="KW-1133">Transmembrane helix</keyword>
<evidence type="ECO:0000256" key="1">
    <source>
        <dbReference type="ARBA" id="ARBA00022692"/>
    </source>
</evidence>
<evidence type="ECO:0000313" key="6">
    <source>
        <dbReference type="Proteomes" id="UP001162156"/>
    </source>
</evidence>
<evidence type="ECO:0000256" key="3">
    <source>
        <dbReference type="ARBA" id="ARBA00023136"/>
    </source>
</evidence>
<dbReference type="InterPro" id="IPR036640">
    <property type="entry name" value="ABC1_TM_sf"/>
</dbReference>
<keyword evidence="6" id="KW-1185">Reference proteome</keyword>
<organism evidence="5 6">
    <name type="scientific">Rhamnusium bicolor</name>
    <dbReference type="NCBI Taxonomy" id="1586634"/>
    <lineage>
        <taxon>Eukaryota</taxon>
        <taxon>Metazoa</taxon>
        <taxon>Ecdysozoa</taxon>
        <taxon>Arthropoda</taxon>
        <taxon>Hexapoda</taxon>
        <taxon>Insecta</taxon>
        <taxon>Pterygota</taxon>
        <taxon>Neoptera</taxon>
        <taxon>Endopterygota</taxon>
        <taxon>Coleoptera</taxon>
        <taxon>Polyphaga</taxon>
        <taxon>Cucujiformia</taxon>
        <taxon>Chrysomeloidea</taxon>
        <taxon>Cerambycidae</taxon>
        <taxon>Lepturinae</taxon>
        <taxon>Rhagiini</taxon>
        <taxon>Rhamnusium</taxon>
    </lineage>
</organism>
<keyword evidence="3 4" id="KW-0472">Membrane</keyword>
<evidence type="ECO:0000313" key="5">
    <source>
        <dbReference type="EMBL" id="KAJ8957038.1"/>
    </source>
</evidence>
<dbReference type="Proteomes" id="UP001162156">
    <property type="component" value="Unassembled WGS sequence"/>
</dbReference>
<gene>
    <name evidence="5" type="ORF">NQ314_006615</name>
</gene>
<feature type="transmembrane region" description="Helical" evidence="4">
    <location>
        <begin position="20"/>
        <end position="46"/>
    </location>
</feature>
<accession>A0AAV8YZD5</accession>
<evidence type="ECO:0000256" key="2">
    <source>
        <dbReference type="ARBA" id="ARBA00022989"/>
    </source>
</evidence>
<reference evidence="5" key="1">
    <citation type="journal article" date="2023" name="Insect Mol. Biol.">
        <title>Genome sequencing provides insights into the evolution of gene families encoding plant cell wall-degrading enzymes in longhorned beetles.</title>
        <authorList>
            <person name="Shin N.R."/>
            <person name="Okamura Y."/>
            <person name="Kirsch R."/>
            <person name="Pauchet Y."/>
        </authorList>
    </citation>
    <scope>NUCLEOTIDE SEQUENCE</scope>
    <source>
        <strain evidence="5">RBIC_L_NR</strain>
    </source>
</reference>
<dbReference type="SUPFAM" id="SSF90123">
    <property type="entry name" value="ABC transporter transmembrane region"/>
    <property type="match status" value="1"/>
</dbReference>
<protein>
    <submittedName>
        <fullName evidence="5">Uncharacterized protein</fullName>
    </submittedName>
</protein>
<dbReference type="EMBL" id="JANEYF010001800">
    <property type="protein sequence ID" value="KAJ8957038.1"/>
    <property type="molecule type" value="Genomic_DNA"/>
</dbReference>
<keyword evidence="1 4" id="KW-0812">Transmembrane</keyword>
<dbReference type="Gene3D" id="1.20.1560.10">
    <property type="entry name" value="ABC transporter type 1, transmembrane domain"/>
    <property type="match status" value="1"/>
</dbReference>